<evidence type="ECO:0000313" key="3">
    <source>
        <dbReference type="EMBL" id="XCM39190.1"/>
    </source>
</evidence>
<accession>A0AAU8JL28</accession>
<feature type="domain" description="Sulfatase-modifying factor enzyme-like" evidence="2">
    <location>
        <begin position="18"/>
        <end position="68"/>
    </location>
</feature>
<dbReference type="AlphaFoldDB" id="A0AAU8JL28"/>
<evidence type="ECO:0000256" key="1">
    <source>
        <dbReference type="SAM" id="MobiDB-lite"/>
    </source>
</evidence>
<dbReference type="Gene3D" id="3.90.1580.10">
    <property type="entry name" value="paralog of FGE (formylglycine-generating enzyme)"/>
    <property type="match status" value="1"/>
</dbReference>
<evidence type="ECO:0000259" key="2">
    <source>
        <dbReference type="Pfam" id="PF03781"/>
    </source>
</evidence>
<dbReference type="InterPro" id="IPR005532">
    <property type="entry name" value="SUMF_dom"/>
</dbReference>
<feature type="region of interest" description="Disordered" evidence="1">
    <location>
        <begin position="1"/>
        <end position="21"/>
    </location>
</feature>
<gene>
    <name evidence="3" type="ORF">ABWT76_002094</name>
</gene>
<sequence length="68" mass="7741">MVKVIGNPTQPPLSQGRCRRRRGDNLNLSNFEGENLPIADVFWDDAVEWCARLSKKIGKPYRLPSEAE</sequence>
<reference evidence="3" key="1">
    <citation type="submission" date="2024-07" db="EMBL/GenBank/DDBJ databases">
        <authorList>
            <person name="Kim Y.J."/>
            <person name="Jeong J.Y."/>
        </authorList>
    </citation>
    <scope>NUCLEOTIDE SEQUENCE</scope>
    <source>
        <strain evidence="3">GIHE-MW2</strain>
    </source>
</reference>
<name>A0AAU8JL28_9CYAN</name>
<dbReference type="SUPFAM" id="SSF56436">
    <property type="entry name" value="C-type lectin-like"/>
    <property type="match status" value="1"/>
</dbReference>
<protein>
    <submittedName>
        <fullName evidence="3">SUMF1/EgtB/PvdO family nonheme iron enzyme</fullName>
    </submittedName>
</protein>
<proteinExistence type="predicted"/>
<dbReference type="InterPro" id="IPR042095">
    <property type="entry name" value="SUMF_sf"/>
</dbReference>
<dbReference type="InterPro" id="IPR016187">
    <property type="entry name" value="CTDL_fold"/>
</dbReference>
<dbReference type="EMBL" id="CP159837">
    <property type="protein sequence ID" value="XCM39190.1"/>
    <property type="molecule type" value="Genomic_DNA"/>
</dbReference>
<organism evidence="3">
    <name type="scientific">Planktothricoides raciborskii GIHE-MW2</name>
    <dbReference type="NCBI Taxonomy" id="2792601"/>
    <lineage>
        <taxon>Bacteria</taxon>
        <taxon>Bacillati</taxon>
        <taxon>Cyanobacteriota</taxon>
        <taxon>Cyanophyceae</taxon>
        <taxon>Oscillatoriophycideae</taxon>
        <taxon>Oscillatoriales</taxon>
        <taxon>Oscillatoriaceae</taxon>
        <taxon>Planktothricoides</taxon>
    </lineage>
</organism>
<dbReference type="Pfam" id="PF03781">
    <property type="entry name" value="FGE-sulfatase"/>
    <property type="match status" value="1"/>
</dbReference>